<keyword evidence="3" id="KW-0274">FAD</keyword>
<evidence type="ECO:0000256" key="4">
    <source>
        <dbReference type="ARBA" id="ARBA00023002"/>
    </source>
</evidence>
<dbReference type="GO" id="GO:0016614">
    <property type="term" value="F:oxidoreductase activity, acting on CH-OH group of donors"/>
    <property type="evidence" value="ECO:0007669"/>
    <property type="project" value="InterPro"/>
</dbReference>
<dbReference type="GO" id="GO:0050660">
    <property type="term" value="F:flavin adenine dinucleotide binding"/>
    <property type="evidence" value="ECO:0007669"/>
    <property type="project" value="InterPro"/>
</dbReference>
<comment type="caution">
    <text evidence="6">The sequence shown here is derived from an EMBL/GenBank/DDBJ whole genome shotgun (WGS) entry which is preliminary data.</text>
</comment>
<name>A0A835N920_9ROSI</name>
<keyword evidence="7" id="KW-1185">Reference proteome</keyword>
<evidence type="ECO:0000256" key="2">
    <source>
        <dbReference type="ARBA" id="ARBA00022630"/>
    </source>
</evidence>
<evidence type="ECO:0000256" key="1">
    <source>
        <dbReference type="ARBA" id="ARBA00010790"/>
    </source>
</evidence>
<evidence type="ECO:0000313" key="6">
    <source>
        <dbReference type="EMBL" id="KAF9688522.1"/>
    </source>
</evidence>
<evidence type="ECO:0000313" key="7">
    <source>
        <dbReference type="Proteomes" id="UP000657918"/>
    </source>
</evidence>
<keyword evidence="4" id="KW-0560">Oxidoreductase</keyword>
<organism evidence="6 7">
    <name type="scientific">Salix dunnii</name>
    <dbReference type="NCBI Taxonomy" id="1413687"/>
    <lineage>
        <taxon>Eukaryota</taxon>
        <taxon>Viridiplantae</taxon>
        <taxon>Streptophyta</taxon>
        <taxon>Embryophyta</taxon>
        <taxon>Tracheophyta</taxon>
        <taxon>Spermatophyta</taxon>
        <taxon>Magnoliopsida</taxon>
        <taxon>eudicotyledons</taxon>
        <taxon>Gunneridae</taxon>
        <taxon>Pentapetalae</taxon>
        <taxon>rosids</taxon>
        <taxon>fabids</taxon>
        <taxon>Malpighiales</taxon>
        <taxon>Salicaceae</taxon>
        <taxon>Saliceae</taxon>
        <taxon>Salix</taxon>
    </lineage>
</organism>
<feature type="domain" description="Glucose-methanol-choline oxidoreductase N-terminal" evidence="5">
    <location>
        <begin position="25"/>
        <end position="133"/>
    </location>
</feature>
<dbReference type="EMBL" id="JADGMS010000002">
    <property type="protein sequence ID" value="KAF9688522.1"/>
    <property type="molecule type" value="Genomic_DNA"/>
</dbReference>
<dbReference type="PANTHER" id="PTHR46056">
    <property type="entry name" value="LONG-CHAIN-ALCOHOL OXIDASE"/>
    <property type="match status" value="1"/>
</dbReference>
<dbReference type="InterPro" id="IPR000172">
    <property type="entry name" value="GMC_OxRdtase_N"/>
</dbReference>
<comment type="similarity">
    <text evidence="1">Belongs to the GMC oxidoreductase family.</text>
</comment>
<dbReference type="AlphaFoldDB" id="A0A835N920"/>
<gene>
    <name evidence="6" type="ORF">SADUNF_Sadunf02G0205800</name>
</gene>
<sequence length="141" mass="15442">MKDPEHNTCKVKCEWPVDHMIPLYALDALCTRTGVAEHCAEEVQNQVLRRGCEKPGLKVEFVPRNCTEDHYCGSCCYGCGTGEKKGTESIWMVACGAVILTGCGAEKFMLENMKTGRKRKCLGVIARALNANVTGKLQNSG</sequence>
<keyword evidence="2" id="KW-0285">Flavoprotein</keyword>
<dbReference type="Pfam" id="PF00732">
    <property type="entry name" value="GMC_oxred_N"/>
    <property type="match status" value="1"/>
</dbReference>
<dbReference type="PANTHER" id="PTHR46056:SF12">
    <property type="entry name" value="LONG-CHAIN-ALCOHOL OXIDASE"/>
    <property type="match status" value="1"/>
</dbReference>
<evidence type="ECO:0000256" key="3">
    <source>
        <dbReference type="ARBA" id="ARBA00022827"/>
    </source>
</evidence>
<proteinExistence type="inferred from homology"/>
<accession>A0A835N920</accession>
<protein>
    <recommendedName>
        <fullName evidence="5">Glucose-methanol-choline oxidoreductase N-terminal domain-containing protein</fullName>
    </recommendedName>
</protein>
<reference evidence="6 7" key="1">
    <citation type="submission" date="2020-10" db="EMBL/GenBank/DDBJ databases">
        <title>Plant Genome Project.</title>
        <authorList>
            <person name="Zhang R.-G."/>
        </authorList>
    </citation>
    <scope>NUCLEOTIDE SEQUENCE [LARGE SCALE GENOMIC DNA]</scope>
    <source>
        <strain evidence="6">FAFU-HL-1</strain>
        <tissue evidence="6">Leaf</tissue>
    </source>
</reference>
<dbReference type="Proteomes" id="UP000657918">
    <property type="component" value="Unassembled WGS sequence"/>
</dbReference>
<evidence type="ECO:0000259" key="5">
    <source>
        <dbReference type="Pfam" id="PF00732"/>
    </source>
</evidence>
<dbReference type="OrthoDB" id="859757at2759"/>